<dbReference type="InterPro" id="IPR037257">
    <property type="entry name" value="T2SS_E_N_sf"/>
</dbReference>
<dbReference type="GO" id="GO:0016887">
    <property type="term" value="F:ATP hydrolysis activity"/>
    <property type="evidence" value="ECO:0007669"/>
    <property type="project" value="TreeGrafter"/>
</dbReference>
<dbReference type="FunFam" id="3.40.50.300:FF:000398">
    <property type="entry name" value="Type IV pilus assembly ATPase PilB"/>
    <property type="match status" value="1"/>
</dbReference>
<comment type="caution">
    <text evidence="5">The sequence shown here is derived from an EMBL/GenBank/DDBJ whole genome shotgun (WGS) entry which is preliminary data.</text>
</comment>
<dbReference type="GO" id="GO:0005524">
    <property type="term" value="F:ATP binding"/>
    <property type="evidence" value="ECO:0007669"/>
    <property type="project" value="UniProtKB-KW"/>
</dbReference>
<dbReference type="Gene3D" id="3.30.450.90">
    <property type="match status" value="1"/>
</dbReference>
<evidence type="ECO:0000259" key="4">
    <source>
        <dbReference type="PROSITE" id="PS00662"/>
    </source>
</evidence>
<dbReference type="InterPro" id="IPR001482">
    <property type="entry name" value="T2SS/T4SS_dom"/>
</dbReference>
<gene>
    <name evidence="5" type="ORF">COU35_04640</name>
</gene>
<dbReference type="PANTHER" id="PTHR30258">
    <property type="entry name" value="TYPE II SECRETION SYSTEM PROTEIN GSPE-RELATED"/>
    <property type="match status" value="1"/>
</dbReference>
<accession>A0A2H0TPK7</accession>
<dbReference type="InterPro" id="IPR007831">
    <property type="entry name" value="T2SS_GspE_N"/>
</dbReference>
<dbReference type="AlphaFoldDB" id="A0A2H0TPK7"/>
<keyword evidence="3" id="KW-0067">ATP-binding</keyword>
<name>A0A2H0TPK7_9BACT</name>
<dbReference type="EMBL" id="PFCB01000030">
    <property type="protein sequence ID" value="PIR74098.1"/>
    <property type="molecule type" value="Genomic_DNA"/>
</dbReference>
<dbReference type="SUPFAM" id="SSF160246">
    <property type="entry name" value="EspE N-terminal domain-like"/>
    <property type="match status" value="1"/>
</dbReference>
<dbReference type="PANTHER" id="PTHR30258:SF3">
    <property type="entry name" value="SLL1921 PROTEIN"/>
    <property type="match status" value="1"/>
</dbReference>
<evidence type="ECO:0000256" key="2">
    <source>
        <dbReference type="ARBA" id="ARBA00022741"/>
    </source>
</evidence>
<dbReference type="Gene3D" id="3.30.300.160">
    <property type="entry name" value="Type II secretion system, protein E, N-terminal domain"/>
    <property type="match status" value="1"/>
</dbReference>
<dbReference type="PROSITE" id="PS00662">
    <property type="entry name" value="T2SP_E"/>
    <property type="match status" value="1"/>
</dbReference>
<evidence type="ECO:0000256" key="3">
    <source>
        <dbReference type="ARBA" id="ARBA00022840"/>
    </source>
</evidence>
<dbReference type="Proteomes" id="UP000230154">
    <property type="component" value="Unassembled WGS sequence"/>
</dbReference>
<dbReference type="Gene3D" id="3.40.50.300">
    <property type="entry name" value="P-loop containing nucleotide triphosphate hydrolases"/>
    <property type="match status" value="1"/>
</dbReference>
<evidence type="ECO:0000313" key="6">
    <source>
        <dbReference type="Proteomes" id="UP000230154"/>
    </source>
</evidence>
<protein>
    <recommendedName>
        <fullName evidence="4">Bacterial type II secretion system protein E domain-containing protein</fullName>
    </recommendedName>
</protein>
<sequence length="565" mass="62696">MLDDALLQKILIEKAYLSQEDMLQSAQLATQDDVPLQQSLINNNVLTKALLGQAVGEYFGYQYVDLQKQKVDDDIFFQIPESMAVSQQIVAFGKANGTVQVAIVDPTKTEIIDVLEKRFDTSIQVFITLVQDIAYALKRYKKDIKAAYESLLDTISDDTTEDIEADDAVEGLTAHVANLILNNAERNGTSDIHIEPYERKSLVRFRVDGVLSDRLEMDLDMHSRVMTRIKVLSRMRTDEHRAAQDGKFRFVSDAGEAIDVRVSVVPTKYGENVVMRLLSSHGRQFTLTNLGLVGHDLEKVKENIKNPHGMILVTGPTGSGKTTTLYAVMKLLNKRDVNIATIEDPIEYDISGVTQIQVNTKTNLTFAQGLRSIVRQDPDIIMVGEIRDEETAGIGVNSALTGHLVLSTLHTNDAPTSLPRLLDMQVEPFLVASTVNIIIAQRLVRVICASCKASHVITDQEKKILQDNGEREAFLSRIGVSLDNLRLYKGNGCKVCGDTGYAGRIGIFEVMIMDEQMRQLVVNHSDSDSIKAAARQKGMTTMLEDGIRKVLDGVTTLEEVLRVAM</sequence>
<reference evidence="6" key="1">
    <citation type="submission" date="2017-09" db="EMBL/GenBank/DDBJ databases">
        <title>Depth-based differentiation of microbial function through sediment-hosted aquifers and enrichment of novel symbionts in the deep terrestrial subsurface.</title>
        <authorList>
            <person name="Probst A.J."/>
            <person name="Ladd B."/>
            <person name="Jarett J.K."/>
            <person name="Geller-Mcgrath D.E."/>
            <person name="Sieber C.M.K."/>
            <person name="Emerson J.B."/>
            <person name="Anantharaman K."/>
            <person name="Thomas B.C."/>
            <person name="Malmstrom R."/>
            <person name="Stieglmeier M."/>
            <person name="Klingl A."/>
            <person name="Woyke T."/>
            <person name="Ryan C.M."/>
            <person name="Banfield J.F."/>
        </authorList>
    </citation>
    <scope>NUCLEOTIDE SEQUENCE [LARGE SCALE GENOMIC DNA]</scope>
</reference>
<organism evidence="5 6">
    <name type="scientific">Candidatus Magasanikbacteria bacterium CG10_big_fil_rev_8_21_14_0_10_47_10</name>
    <dbReference type="NCBI Taxonomy" id="1974652"/>
    <lineage>
        <taxon>Bacteria</taxon>
        <taxon>Candidatus Magasanikiibacteriota</taxon>
    </lineage>
</organism>
<dbReference type="SUPFAM" id="SSF52540">
    <property type="entry name" value="P-loop containing nucleoside triphosphate hydrolases"/>
    <property type="match status" value="1"/>
</dbReference>
<keyword evidence="2" id="KW-0547">Nucleotide-binding</keyword>
<evidence type="ECO:0000313" key="5">
    <source>
        <dbReference type="EMBL" id="PIR74098.1"/>
    </source>
</evidence>
<dbReference type="InterPro" id="IPR027417">
    <property type="entry name" value="P-loop_NTPase"/>
</dbReference>
<dbReference type="SMART" id="SM00382">
    <property type="entry name" value="AAA"/>
    <property type="match status" value="1"/>
</dbReference>
<dbReference type="CDD" id="cd01129">
    <property type="entry name" value="PulE-GspE-like"/>
    <property type="match status" value="1"/>
</dbReference>
<feature type="domain" description="Bacterial type II secretion system protein E" evidence="4">
    <location>
        <begin position="374"/>
        <end position="388"/>
    </location>
</feature>
<dbReference type="Pfam" id="PF00437">
    <property type="entry name" value="T2SSE"/>
    <property type="match status" value="1"/>
</dbReference>
<dbReference type="InterPro" id="IPR003593">
    <property type="entry name" value="AAA+_ATPase"/>
</dbReference>
<comment type="similarity">
    <text evidence="1">Belongs to the GSP E family.</text>
</comment>
<evidence type="ECO:0000256" key="1">
    <source>
        <dbReference type="ARBA" id="ARBA00006611"/>
    </source>
</evidence>
<proteinExistence type="inferred from homology"/>
<dbReference type="Pfam" id="PF05157">
    <property type="entry name" value="MshEN"/>
    <property type="match status" value="1"/>
</dbReference>
<dbReference type="GO" id="GO:0005886">
    <property type="term" value="C:plasma membrane"/>
    <property type="evidence" value="ECO:0007669"/>
    <property type="project" value="TreeGrafter"/>
</dbReference>